<evidence type="ECO:0000256" key="9">
    <source>
        <dbReference type="ARBA" id="ARBA00022989"/>
    </source>
</evidence>
<dbReference type="InterPro" id="IPR001503">
    <property type="entry name" value="Glyco_trans_10"/>
</dbReference>
<dbReference type="OrthoDB" id="427096at2759"/>
<feature type="domain" description="Fucosyltransferase C-terminal" evidence="25">
    <location>
        <begin position="167"/>
        <end position="349"/>
    </location>
</feature>
<dbReference type="Proteomes" id="UP001148018">
    <property type="component" value="Unassembled WGS sequence"/>
</dbReference>
<evidence type="ECO:0000256" key="22">
    <source>
        <dbReference type="ARBA" id="ARBA00043828"/>
    </source>
</evidence>
<evidence type="ECO:0000256" key="14">
    <source>
        <dbReference type="ARBA" id="ARBA00023180"/>
    </source>
</evidence>
<evidence type="ECO:0000259" key="25">
    <source>
        <dbReference type="Pfam" id="PF00852"/>
    </source>
</evidence>
<evidence type="ECO:0000256" key="21">
    <source>
        <dbReference type="ARBA" id="ARBA00037848"/>
    </source>
</evidence>
<keyword evidence="11" id="KW-0443">Lipid metabolism</keyword>
<comment type="caution">
    <text evidence="27">The sequence shown here is derived from an EMBL/GenBank/DDBJ whole genome shotgun (WGS) entry which is preliminary data.</text>
</comment>
<dbReference type="Pfam" id="PF17039">
    <property type="entry name" value="Glyco_tran_10_N"/>
    <property type="match status" value="1"/>
</dbReference>
<comment type="catalytic activity">
    <reaction evidence="23">
        <text>an alpha-L-Fuc-(1-&gt;2)-beta-D-Gal-(1-&gt;4)-beta-D-GlcNAc derivative + GDP-beta-L-fucose = an alpha-L-Fuc-(1-&gt;2)-beta-D-Gal-(1-&gt;4)-[alpha-L-Fuc-(1-&gt;3)]-beta-D-GlcNAc derivative + GDP + H(+)</text>
        <dbReference type="Rhea" id="RHEA:77191"/>
        <dbReference type="ChEBI" id="CHEBI:15378"/>
        <dbReference type="ChEBI" id="CHEBI:57273"/>
        <dbReference type="ChEBI" id="CHEBI:58189"/>
        <dbReference type="ChEBI" id="CHEBI:133510"/>
        <dbReference type="ChEBI" id="CHEBI:195560"/>
    </reaction>
    <physiologicalReaction direction="left-to-right" evidence="23">
        <dbReference type="Rhea" id="RHEA:77192"/>
    </physiologicalReaction>
</comment>
<dbReference type="GO" id="GO:0006629">
    <property type="term" value="P:lipid metabolic process"/>
    <property type="evidence" value="ECO:0007669"/>
    <property type="project" value="UniProtKB-KW"/>
</dbReference>
<evidence type="ECO:0000256" key="2">
    <source>
        <dbReference type="ARBA" id="ARBA00004934"/>
    </source>
</evidence>
<comment type="catalytic activity">
    <reaction evidence="22">
        <text>beta-D-Gal-(1-&gt;4)-beta-D-GlcNAc-(1-&gt;3)-beta-D-Gal-(1-&gt;4)-D-Glc + GDP-beta-L-fucose = beta-D-Gal-(1-&gt;4)-[alpha-L-Fuc-(1-&gt;3)]-beta-D-GlcNAc-(1-&gt;3)-beta-D-Gal-(1-&gt;4)-D-Glc + GDP + H(+)</text>
        <dbReference type="Rhea" id="RHEA:77187"/>
        <dbReference type="ChEBI" id="CHEBI:15378"/>
        <dbReference type="ChEBI" id="CHEBI:57273"/>
        <dbReference type="ChEBI" id="CHEBI:58189"/>
        <dbReference type="ChEBI" id="CHEBI:60239"/>
        <dbReference type="ChEBI" id="CHEBI:61352"/>
    </reaction>
    <physiologicalReaction direction="left-to-right" evidence="22">
        <dbReference type="Rhea" id="RHEA:77188"/>
    </physiologicalReaction>
</comment>
<comment type="catalytic activity">
    <reaction evidence="20">
        <text>a neolactoside nLc4Cer + GDP-beta-L-fucose = a neolactoside III(3)-alpha-Fuc-nLc4Cer + GDP + H(+)</text>
        <dbReference type="Rhea" id="RHEA:48376"/>
        <dbReference type="ChEBI" id="CHEBI:15378"/>
        <dbReference type="ChEBI" id="CHEBI:57273"/>
        <dbReference type="ChEBI" id="CHEBI:58189"/>
        <dbReference type="ChEBI" id="CHEBI:90376"/>
        <dbReference type="ChEBI" id="CHEBI:90379"/>
    </reaction>
    <physiologicalReaction direction="left-to-right" evidence="20">
        <dbReference type="Rhea" id="RHEA:48377"/>
    </physiologicalReaction>
</comment>
<dbReference type="PANTHER" id="PTHR11929">
    <property type="entry name" value="ALPHA- 1,3 -FUCOSYLTRANSFERASE"/>
    <property type="match status" value="1"/>
</dbReference>
<feature type="domain" description="Fucosyltransferase N-terminal" evidence="26">
    <location>
        <begin position="45"/>
        <end position="150"/>
    </location>
</feature>
<evidence type="ECO:0000256" key="19">
    <source>
        <dbReference type="ARBA" id="ARBA00036481"/>
    </source>
</evidence>
<dbReference type="EC" id="2.4.1.-" evidence="24"/>
<keyword evidence="9 24" id="KW-1133">Transmembrane helix</keyword>
<comment type="subunit">
    <text evidence="4">Homodimer.</text>
</comment>
<proteinExistence type="inferred from homology"/>
<keyword evidence="8" id="KW-0735">Signal-anchor</keyword>
<evidence type="ECO:0000256" key="7">
    <source>
        <dbReference type="ARBA" id="ARBA00022692"/>
    </source>
</evidence>
<comment type="catalytic activity">
    <reaction evidence="15">
        <text>a beta-D-galactosyl-(1-&gt;4)-N-acetyl-beta-D-glucosaminyl derivative + GDP-beta-L-fucose = a beta-D-galactosyl-(1-&gt;4)-[alpha-L-fucosyl-(1-&gt;3)]-N-acetyl-beta-D-glucosaminyl derivative + GDP + H(+)</text>
        <dbReference type="Rhea" id="RHEA:14257"/>
        <dbReference type="ChEBI" id="CHEBI:15378"/>
        <dbReference type="ChEBI" id="CHEBI:57273"/>
        <dbReference type="ChEBI" id="CHEBI:58189"/>
        <dbReference type="ChEBI" id="CHEBI:133507"/>
        <dbReference type="ChEBI" id="CHEBI:137941"/>
        <dbReference type="EC" id="2.4.1.152"/>
    </reaction>
    <physiologicalReaction direction="left-to-right" evidence="15">
        <dbReference type="Rhea" id="RHEA:14258"/>
    </physiologicalReaction>
</comment>
<keyword evidence="10 24" id="KW-0333">Golgi apparatus</keyword>
<dbReference type="GO" id="GO:0032580">
    <property type="term" value="C:Golgi cisterna membrane"/>
    <property type="evidence" value="ECO:0007669"/>
    <property type="project" value="UniProtKB-SubCell"/>
</dbReference>
<evidence type="ECO:0000256" key="17">
    <source>
        <dbReference type="ARBA" id="ARBA00036234"/>
    </source>
</evidence>
<gene>
    <name evidence="27" type="ORF">NHX12_025755</name>
</gene>
<keyword evidence="12 24" id="KW-0472">Membrane</keyword>
<evidence type="ECO:0000256" key="18">
    <source>
        <dbReference type="ARBA" id="ARBA00036295"/>
    </source>
</evidence>
<evidence type="ECO:0000256" key="5">
    <source>
        <dbReference type="ARBA" id="ARBA00022676"/>
    </source>
</evidence>
<dbReference type="Pfam" id="PF00852">
    <property type="entry name" value="Glyco_transf_10"/>
    <property type="match status" value="1"/>
</dbReference>
<dbReference type="AlphaFoldDB" id="A0A9Q0IQ55"/>
<evidence type="ECO:0000256" key="11">
    <source>
        <dbReference type="ARBA" id="ARBA00023098"/>
    </source>
</evidence>
<keyword evidence="5 24" id="KW-0328">Glycosyltransferase</keyword>
<evidence type="ECO:0000256" key="23">
    <source>
        <dbReference type="ARBA" id="ARBA00043838"/>
    </source>
</evidence>
<protein>
    <recommendedName>
        <fullName evidence="24">Fucosyltransferase</fullName>
        <ecNumber evidence="24">2.4.1.-</ecNumber>
    </recommendedName>
</protein>
<accession>A0A9Q0IQ55</accession>
<evidence type="ECO:0000256" key="15">
    <source>
        <dbReference type="ARBA" id="ARBA00029329"/>
    </source>
</evidence>
<dbReference type="PANTHER" id="PTHR11929:SF10">
    <property type="entry name" value="4-GALACTOSYL-N-ACETYLGLUCOSAMINIDE 3-ALPHA-L-FUCOSYLTRANSFERASE 9"/>
    <property type="match status" value="1"/>
</dbReference>
<dbReference type="FunFam" id="3.40.50.11660:FF:000001">
    <property type="entry name" value="alpha-(1,3)-fucosyltransferase 9"/>
    <property type="match status" value="1"/>
</dbReference>
<comment type="catalytic activity">
    <reaction evidence="19">
        <text>an N-acetyl-alpha-neuraminyl-(2-&gt;3)-beta-D-galactosyl-(1-&gt;4)-N-acetyl-beta-D-glucosaminyl derivative + GDP-beta-L-fucose = an alpha-Neu5Ac-(2-&gt;3)-beta-D-Gal-(1-&gt;4)-[alpha-L-Fuc-(1-&gt;3)]-beta-D-GlcNAc derivative + GDP + H(+)</text>
        <dbReference type="Rhea" id="RHEA:56076"/>
        <dbReference type="ChEBI" id="CHEBI:15378"/>
        <dbReference type="ChEBI" id="CHEBI:57273"/>
        <dbReference type="ChEBI" id="CHEBI:58189"/>
        <dbReference type="ChEBI" id="CHEBI:136545"/>
        <dbReference type="ChEBI" id="CHEBI:139509"/>
    </reaction>
    <physiologicalReaction direction="left-to-right" evidence="19">
        <dbReference type="Rhea" id="RHEA:56077"/>
    </physiologicalReaction>
</comment>
<dbReference type="InterPro" id="IPR031481">
    <property type="entry name" value="Glyco_tran_10_N"/>
</dbReference>
<keyword evidence="28" id="KW-1185">Reference proteome</keyword>
<evidence type="ECO:0000256" key="4">
    <source>
        <dbReference type="ARBA" id="ARBA00011738"/>
    </source>
</evidence>
<evidence type="ECO:0000256" key="20">
    <source>
        <dbReference type="ARBA" id="ARBA00036757"/>
    </source>
</evidence>
<evidence type="ECO:0000256" key="24">
    <source>
        <dbReference type="RuleBase" id="RU003832"/>
    </source>
</evidence>
<feature type="transmembrane region" description="Helical" evidence="24">
    <location>
        <begin position="12"/>
        <end position="30"/>
    </location>
</feature>
<evidence type="ECO:0000313" key="28">
    <source>
        <dbReference type="Proteomes" id="UP001148018"/>
    </source>
</evidence>
<comment type="pathway">
    <text evidence="2">Glycolipid biosynthesis.</text>
</comment>
<evidence type="ECO:0000256" key="6">
    <source>
        <dbReference type="ARBA" id="ARBA00022679"/>
    </source>
</evidence>
<evidence type="ECO:0000256" key="13">
    <source>
        <dbReference type="ARBA" id="ARBA00023157"/>
    </source>
</evidence>
<keyword evidence="6 24" id="KW-0808">Transferase</keyword>
<comment type="catalytic activity">
    <reaction evidence="16">
        <text>alpha-D-galactosyl-(1-&gt;3)-beta-D-galactosyl-(1-&gt;4)-N-acetyl-beta-D-glucosaminyl-(1-&gt;3)-beta-D-galactosyl-(1-&gt;4)-beta-D-glucosyl-(1&lt;-&gt;1')-ceramide + GDP-beta-L-fucose = a neolactoside IV(3)-alpha-Gal,III(3)-alpha-Fuc-nLc4Cer + GDP + H(+)</text>
        <dbReference type="Rhea" id="RHEA:48380"/>
        <dbReference type="ChEBI" id="CHEBI:15378"/>
        <dbReference type="ChEBI" id="CHEBI:57273"/>
        <dbReference type="ChEBI" id="CHEBI:58189"/>
        <dbReference type="ChEBI" id="CHEBI:90380"/>
        <dbReference type="ChEBI" id="CHEBI:90381"/>
    </reaction>
    <physiologicalReaction direction="left-to-right" evidence="16">
        <dbReference type="Rhea" id="RHEA:48381"/>
    </physiologicalReaction>
</comment>
<dbReference type="SUPFAM" id="SSF53756">
    <property type="entry name" value="UDP-Glycosyltransferase/glycogen phosphorylase"/>
    <property type="match status" value="1"/>
</dbReference>
<dbReference type="GO" id="GO:0017083">
    <property type="term" value="F:4-galactosyl-N-acetylglucosaminide 3-alpha-L-fucosyltransferase activity"/>
    <property type="evidence" value="ECO:0007669"/>
    <property type="project" value="UniProtKB-EC"/>
</dbReference>
<evidence type="ECO:0000256" key="8">
    <source>
        <dbReference type="ARBA" id="ARBA00022968"/>
    </source>
</evidence>
<comment type="catalytic activity">
    <reaction evidence="17">
        <text>an alpha-Neu5Ac-(2-&gt;3)-beta-D-Gal-(1-&gt;4)-beta-D-GlcNAc-(1-&gt;3)-beta-D-Gal-(1-&gt;4)-beta-D-GlcNAc derivative + GDP-beta-L-fucose = an alpha-Neu5Ac-(2-&gt;3)-beta-D-Gal-(1-&gt;4)-beta-D-GlcNAc-(1-&gt;3)-beta-D-Gal-(1-&gt;4)-[alpha-L-Fuc-(1-&gt;3)]-beta-D-GlcNAc derivative + GDP + H(+)</text>
        <dbReference type="Rhea" id="RHEA:68044"/>
        <dbReference type="ChEBI" id="CHEBI:15378"/>
        <dbReference type="ChEBI" id="CHEBI:57273"/>
        <dbReference type="ChEBI" id="CHEBI:58189"/>
        <dbReference type="ChEBI" id="CHEBI:145343"/>
        <dbReference type="ChEBI" id="CHEBI:176900"/>
    </reaction>
    <physiologicalReaction direction="left-to-right" evidence="17">
        <dbReference type="Rhea" id="RHEA:68045"/>
    </physiologicalReaction>
</comment>
<keyword evidence="13" id="KW-1015">Disulfide bond</keyword>
<name>A0A9Q0IQ55_9TELE</name>
<reference evidence="27" key="1">
    <citation type="submission" date="2022-07" db="EMBL/GenBank/DDBJ databases">
        <title>Chromosome-level genome of Muraenolepis orangiensis.</title>
        <authorList>
            <person name="Kim J."/>
        </authorList>
    </citation>
    <scope>NUCLEOTIDE SEQUENCE</scope>
    <source>
        <strain evidence="27">KU_S4_2022</strain>
        <tissue evidence="27">Muscle</tissue>
    </source>
</reference>
<dbReference type="InterPro" id="IPR038577">
    <property type="entry name" value="GT10-like_C_sf"/>
</dbReference>
<comment type="catalytic activity">
    <reaction evidence="18">
        <text>alpha-N-glycoloylneuraminosyl-(2-&gt;3)-beta-D-galactosyl-(1-&gt;4)-N-acetyl-beta-D-glucosaminyl-(1-&gt;3)-beta-D-galactosyl-(1-&gt;4)-N-acetyl-beta-D-glucosaminyl-(1-&gt;3)-beta-D-galactosyl-(1-&gt;4)-beta-D-glucosyl-(1&lt;-&gt;1')-ceramide + GDP-beta-L-fucose = alpha-N-glycoloylneuraminosyl-(2-&gt;3)-beta-D-galactosyl-(1-&gt;4)-N-acetyl-beta-D-glucosaminyl-(1-&gt;3)-beta-D-galactosyl-(1-&gt;4)-[alpha-L-fucosyl-(1-&gt;3)]-N-acetyl-beta-D-glucosaminyl-(1-&gt;3)-beta-D-galactosyl-(1-&gt;4)-beta-D-glucosyl-(1&lt;-&gt;1')-ceramide + GDP + H(+)</text>
        <dbReference type="Rhea" id="RHEA:48388"/>
        <dbReference type="ChEBI" id="CHEBI:15378"/>
        <dbReference type="ChEBI" id="CHEBI:57273"/>
        <dbReference type="ChEBI" id="CHEBI:58189"/>
        <dbReference type="ChEBI" id="CHEBI:90383"/>
        <dbReference type="ChEBI" id="CHEBI:90384"/>
    </reaction>
    <physiologicalReaction direction="left-to-right" evidence="18">
        <dbReference type="Rhea" id="RHEA:48389"/>
    </physiologicalReaction>
</comment>
<dbReference type="Gene3D" id="3.40.50.11660">
    <property type="entry name" value="Glycosyl transferase family 10, C-terminal domain"/>
    <property type="match status" value="1"/>
</dbReference>
<dbReference type="EMBL" id="JANIIK010000042">
    <property type="protein sequence ID" value="KAJ3606235.1"/>
    <property type="molecule type" value="Genomic_DNA"/>
</dbReference>
<comment type="similarity">
    <text evidence="3 24">Belongs to the glycosyltransferase 10 family.</text>
</comment>
<evidence type="ECO:0000256" key="16">
    <source>
        <dbReference type="ARBA" id="ARBA00036053"/>
    </source>
</evidence>
<keyword evidence="7 24" id="KW-0812">Transmembrane</keyword>
<dbReference type="InterPro" id="IPR055270">
    <property type="entry name" value="Glyco_tran_10_C"/>
</dbReference>
<keyword evidence="14" id="KW-0325">Glycoprotein</keyword>
<evidence type="ECO:0000259" key="26">
    <source>
        <dbReference type="Pfam" id="PF17039"/>
    </source>
</evidence>
<evidence type="ECO:0000256" key="10">
    <source>
        <dbReference type="ARBA" id="ARBA00023034"/>
    </source>
</evidence>
<evidence type="ECO:0000256" key="1">
    <source>
        <dbReference type="ARBA" id="ARBA00004922"/>
    </source>
</evidence>
<comment type="subcellular location">
    <subcellularLocation>
        <location evidence="24">Golgi apparatus</location>
        <location evidence="24">Golgi stack membrane</location>
        <topology evidence="24">Single-pass type II membrane protein</topology>
    </subcellularLocation>
    <subcellularLocation>
        <location evidence="21">Golgi apparatus</location>
        <location evidence="21">trans-Golgi network membrane</location>
        <topology evidence="21">Single-pass type II membrane protein</topology>
    </subcellularLocation>
</comment>
<evidence type="ECO:0000256" key="3">
    <source>
        <dbReference type="ARBA" id="ARBA00008919"/>
    </source>
</evidence>
<evidence type="ECO:0000256" key="12">
    <source>
        <dbReference type="ARBA" id="ARBA00023136"/>
    </source>
</evidence>
<organism evidence="27 28">
    <name type="scientific">Muraenolepis orangiensis</name>
    <name type="common">Patagonian moray cod</name>
    <dbReference type="NCBI Taxonomy" id="630683"/>
    <lineage>
        <taxon>Eukaryota</taxon>
        <taxon>Metazoa</taxon>
        <taxon>Chordata</taxon>
        <taxon>Craniata</taxon>
        <taxon>Vertebrata</taxon>
        <taxon>Euteleostomi</taxon>
        <taxon>Actinopterygii</taxon>
        <taxon>Neopterygii</taxon>
        <taxon>Teleostei</taxon>
        <taxon>Neoteleostei</taxon>
        <taxon>Acanthomorphata</taxon>
        <taxon>Zeiogadaria</taxon>
        <taxon>Gadariae</taxon>
        <taxon>Gadiformes</taxon>
        <taxon>Muraenolepidoidei</taxon>
        <taxon>Muraenolepididae</taxon>
        <taxon>Muraenolepis</taxon>
    </lineage>
</organism>
<comment type="pathway">
    <text evidence="1">Protein modification; protein glycosylation.</text>
</comment>
<sequence>MLKSYFNTKWIFLAVPFGVIWTTLSLNLYFDSTVDSCHPRISEDEKPIVLVWFPPLGNYFDFNDCDKHFNIQSCALTYNKSQYNQAKAVIFYHKEIHWNLANMPKEPRPPTQKWIWYHVESPTNTVKIPGLENLFNLTLNYRRDADITVRNELIVKKSVTDGDFVLPKKDKLLCWIVSNRAQATGTATRERYYHQLTQHIKVHIFGAAFTGRRLAYKEYYSSIASCKFYLSFENSLHRDYITEKVNGPFVAGTVPVVMGPPRENYEQLMPADSFIHVDDFPNPKALAEFLLELDKNHQKYLAYFGWRRFYEATPHLLGIKNEFTQPICSACDHMSRDHGYSVVHDLYDWYFS</sequence>
<evidence type="ECO:0000313" key="27">
    <source>
        <dbReference type="EMBL" id="KAJ3606235.1"/>
    </source>
</evidence>